<name>A0A319EMX2_ASPSB</name>
<organism evidence="8 9">
    <name type="scientific">Aspergillus sclerotiicarbonarius (strain CBS 121057 / IBT 28362)</name>
    <dbReference type="NCBI Taxonomy" id="1448318"/>
    <lineage>
        <taxon>Eukaryota</taxon>
        <taxon>Fungi</taxon>
        <taxon>Dikarya</taxon>
        <taxon>Ascomycota</taxon>
        <taxon>Pezizomycotina</taxon>
        <taxon>Eurotiomycetes</taxon>
        <taxon>Eurotiomycetidae</taxon>
        <taxon>Eurotiales</taxon>
        <taxon>Aspergillaceae</taxon>
        <taxon>Aspergillus</taxon>
        <taxon>Aspergillus subgen. Circumdati</taxon>
    </lineage>
</organism>
<feature type="compositionally biased region" description="Pro residues" evidence="7">
    <location>
        <begin position="10"/>
        <end position="19"/>
    </location>
</feature>
<comment type="function">
    <text evidence="6">Part of the dynactin complex that activates the molecular motor dynein for ultra-processive transport along microtubules.</text>
</comment>
<keyword evidence="4" id="KW-0963">Cytoplasm</keyword>
<sequence length="271" mass="28475">MDPRHRQTSPIPPPPPPKTPSSTPTAHLRPPHHQTHHPPQPRPSSSAPLRAPITAHPSATISETTLIQGSHPISIGSGTIIHPRARIYSHEGPIIIGNGCIISEKCVIGAPLPPAHAQPGTSPSTHPHTTDKEQRSILPTRISSNVTISPGAQILPGAHIHSCCGIEAHAVVGRRAVVGSHSRVCAGCEVAPGDVVKEWMVVWGSGNGSGNGGQRRRVRVTGKVESSLNVNANGNGSGGGGLEGRVIEDARLMVLQKEREALVRLIGGRRR</sequence>
<evidence type="ECO:0000313" key="9">
    <source>
        <dbReference type="Proteomes" id="UP000248423"/>
    </source>
</evidence>
<protein>
    <recommendedName>
        <fullName evidence="3">Dynactin subunit 6</fullName>
    </recommendedName>
</protein>
<dbReference type="PANTHER" id="PTHR13072">
    <property type="entry name" value="DYNACTIN 6"/>
    <property type="match status" value="1"/>
</dbReference>
<accession>A0A319EMX2</accession>
<evidence type="ECO:0000256" key="3">
    <source>
        <dbReference type="ARBA" id="ARBA00016573"/>
    </source>
</evidence>
<dbReference type="AlphaFoldDB" id="A0A319EMX2"/>
<evidence type="ECO:0000256" key="1">
    <source>
        <dbReference type="ARBA" id="ARBA00004245"/>
    </source>
</evidence>
<dbReference type="EMBL" id="KZ826317">
    <property type="protein sequence ID" value="PYI11606.1"/>
    <property type="molecule type" value="Genomic_DNA"/>
</dbReference>
<evidence type="ECO:0000256" key="4">
    <source>
        <dbReference type="ARBA" id="ARBA00022490"/>
    </source>
</evidence>
<evidence type="ECO:0000313" key="8">
    <source>
        <dbReference type="EMBL" id="PYI11606.1"/>
    </source>
</evidence>
<feature type="region of interest" description="Disordered" evidence="7">
    <location>
        <begin position="114"/>
        <end position="137"/>
    </location>
</feature>
<dbReference type="InterPro" id="IPR011004">
    <property type="entry name" value="Trimer_LpxA-like_sf"/>
</dbReference>
<gene>
    <name evidence="8" type="ORF">BO78DRAFT_457516</name>
</gene>
<comment type="subcellular location">
    <subcellularLocation>
        <location evidence="1">Cytoplasm</location>
        <location evidence="1">Cytoskeleton</location>
    </subcellularLocation>
</comment>
<comment type="similarity">
    <text evidence="2">Belongs to the dynactin subunits 5/6 family. Dynactin subunit 6 subfamily.</text>
</comment>
<dbReference type="OrthoDB" id="2355at2759"/>
<dbReference type="InterPro" id="IPR027777">
    <property type="entry name" value="DCTN6"/>
</dbReference>
<evidence type="ECO:0000256" key="2">
    <source>
        <dbReference type="ARBA" id="ARBA00007719"/>
    </source>
</evidence>
<dbReference type="GO" id="GO:0007052">
    <property type="term" value="P:mitotic spindle organization"/>
    <property type="evidence" value="ECO:0007669"/>
    <property type="project" value="TreeGrafter"/>
</dbReference>
<feature type="compositionally biased region" description="Low complexity" evidence="7">
    <location>
        <begin position="43"/>
        <end position="52"/>
    </location>
</feature>
<evidence type="ECO:0000256" key="7">
    <source>
        <dbReference type="SAM" id="MobiDB-lite"/>
    </source>
</evidence>
<proteinExistence type="inferred from homology"/>
<dbReference type="Proteomes" id="UP000248423">
    <property type="component" value="Unassembled WGS sequence"/>
</dbReference>
<dbReference type="PANTHER" id="PTHR13072:SF0">
    <property type="entry name" value="DYNACTIN SUBUNIT 6"/>
    <property type="match status" value="1"/>
</dbReference>
<dbReference type="VEuPathDB" id="FungiDB:BO78DRAFT_457516"/>
<reference evidence="8 9" key="1">
    <citation type="submission" date="2018-02" db="EMBL/GenBank/DDBJ databases">
        <title>The genomes of Aspergillus section Nigri reveals drivers in fungal speciation.</title>
        <authorList>
            <consortium name="DOE Joint Genome Institute"/>
            <person name="Vesth T.C."/>
            <person name="Nybo J."/>
            <person name="Theobald S."/>
            <person name="Brandl J."/>
            <person name="Frisvad J.C."/>
            <person name="Nielsen K.F."/>
            <person name="Lyhne E.K."/>
            <person name="Kogle M.E."/>
            <person name="Kuo A."/>
            <person name="Riley R."/>
            <person name="Clum A."/>
            <person name="Nolan M."/>
            <person name="Lipzen A."/>
            <person name="Salamov A."/>
            <person name="Henrissat B."/>
            <person name="Wiebenga A."/>
            <person name="De vries R.P."/>
            <person name="Grigoriev I.V."/>
            <person name="Mortensen U.H."/>
            <person name="Andersen M.R."/>
            <person name="Baker S.E."/>
        </authorList>
    </citation>
    <scope>NUCLEOTIDE SEQUENCE [LARGE SCALE GENOMIC DNA]</scope>
    <source>
        <strain evidence="8 9">CBS 121057</strain>
    </source>
</reference>
<keyword evidence="9" id="KW-1185">Reference proteome</keyword>
<dbReference type="STRING" id="1448318.A0A319EMX2"/>
<dbReference type="GO" id="GO:0070840">
    <property type="term" value="F:dynein complex binding"/>
    <property type="evidence" value="ECO:0007669"/>
    <property type="project" value="TreeGrafter"/>
</dbReference>
<feature type="region of interest" description="Disordered" evidence="7">
    <location>
        <begin position="1"/>
        <end position="52"/>
    </location>
</feature>
<evidence type="ECO:0000256" key="6">
    <source>
        <dbReference type="ARBA" id="ARBA00034687"/>
    </source>
</evidence>
<dbReference type="SUPFAM" id="SSF51161">
    <property type="entry name" value="Trimeric LpxA-like enzymes"/>
    <property type="match status" value="1"/>
</dbReference>
<dbReference type="GO" id="GO:0005869">
    <property type="term" value="C:dynactin complex"/>
    <property type="evidence" value="ECO:0007669"/>
    <property type="project" value="InterPro"/>
</dbReference>
<dbReference type="Gene3D" id="2.160.10.10">
    <property type="entry name" value="Hexapeptide repeat proteins"/>
    <property type="match status" value="1"/>
</dbReference>
<keyword evidence="5" id="KW-0206">Cytoskeleton</keyword>
<evidence type="ECO:0000256" key="5">
    <source>
        <dbReference type="ARBA" id="ARBA00023212"/>
    </source>
</evidence>